<dbReference type="InterPro" id="IPR051678">
    <property type="entry name" value="AGP_Transferase"/>
</dbReference>
<proteinExistence type="predicted"/>
<gene>
    <name evidence="1" type="ORF">CSIM01_07120</name>
</gene>
<dbReference type="AlphaFoldDB" id="A0A135SDY1"/>
<dbReference type="SUPFAM" id="SSF56112">
    <property type="entry name" value="Protein kinase-like (PK-like)"/>
    <property type="match status" value="1"/>
</dbReference>
<name>A0A135SDY1_9PEZI</name>
<organism evidence="1 2">
    <name type="scientific">Colletotrichum simmondsii</name>
    <dbReference type="NCBI Taxonomy" id="703756"/>
    <lineage>
        <taxon>Eukaryota</taxon>
        <taxon>Fungi</taxon>
        <taxon>Dikarya</taxon>
        <taxon>Ascomycota</taxon>
        <taxon>Pezizomycotina</taxon>
        <taxon>Sordariomycetes</taxon>
        <taxon>Hypocreomycetidae</taxon>
        <taxon>Glomerellales</taxon>
        <taxon>Glomerellaceae</taxon>
        <taxon>Colletotrichum</taxon>
        <taxon>Colletotrichum acutatum species complex</taxon>
    </lineage>
</organism>
<sequence length="444" mass="49528">MDPRDLAPDDVILNLIFPNQPHVSIGKIFVQNREKCVFEASYPDLRKLSDDPESKTPPIVRRIVHLEVAAGDEEATQFATVSAMQQVASIVIEELIPETCQIGVANNARDKRVLFSVTEFVEGETLEKAWEQMSEENQRSVVAALVEALRKLHSIRIRDFLNRIQCFLAKNELFRASGPSGEHILAGAEVMGGPSTGFFASKDGLSFVGAIAKRWELSGRPFHTTATTESGDVVIQSDYSDLGYVKVGKSSMEEWYREAVLCHNDLNPCNIIVSRPSDSNSASHSNPRNGTSDYELSAIIDWELSGFYPPSYELSLQDTYLSGANRLFSFYSLLKSQMKEIVSRSPSQISLLQAMQLLFESRQRRLREGNNIPAIIRERFIQRLQLRRGEDPYLGWVPNDDGAARLVLSLADVECIEREVVAEGEARREAKAASRLQVGTGSNS</sequence>
<dbReference type="PANTHER" id="PTHR21310">
    <property type="entry name" value="AMINOGLYCOSIDE PHOSPHOTRANSFERASE-RELATED-RELATED"/>
    <property type="match status" value="1"/>
</dbReference>
<dbReference type="Proteomes" id="UP000070328">
    <property type="component" value="Unassembled WGS sequence"/>
</dbReference>
<protein>
    <recommendedName>
        <fullName evidence="3">Aminoglycoside phosphotransferase domain-containing protein</fullName>
    </recommendedName>
</protein>
<evidence type="ECO:0000313" key="2">
    <source>
        <dbReference type="Proteomes" id="UP000070328"/>
    </source>
</evidence>
<evidence type="ECO:0008006" key="3">
    <source>
        <dbReference type="Google" id="ProtNLM"/>
    </source>
</evidence>
<dbReference type="OrthoDB" id="2906425at2759"/>
<comment type="caution">
    <text evidence="1">The sequence shown here is derived from an EMBL/GenBank/DDBJ whole genome shotgun (WGS) entry which is preliminary data.</text>
</comment>
<dbReference type="Gene3D" id="3.90.1200.10">
    <property type="match status" value="1"/>
</dbReference>
<accession>A0A135SDY1</accession>
<keyword evidence="2" id="KW-1185">Reference proteome</keyword>
<dbReference type="EMBL" id="JFBX01000591">
    <property type="protein sequence ID" value="KXH34118.1"/>
    <property type="molecule type" value="Genomic_DNA"/>
</dbReference>
<evidence type="ECO:0000313" key="1">
    <source>
        <dbReference type="EMBL" id="KXH34118.1"/>
    </source>
</evidence>
<reference evidence="1 2" key="1">
    <citation type="submission" date="2014-02" db="EMBL/GenBank/DDBJ databases">
        <title>The genome sequence of Colletotrichum simmondsii CBS122122.</title>
        <authorList>
            <person name="Baroncelli R."/>
            <person name="Thon M.R."/>
        </authorList>
    </citation>
    <scope>NUCLEOTIDE SEQUENCE [LARGE SCALE GENOMIC DNA]</scope>
    <source>
        <strain evidence="1 2">CBS122122</strain>
    </source>
</reference>
<dbReference type="InterPro" id="IPR011009">
    <property type="entry name" value="Kinase-like_dom_sf"/>
</dbReference>